<comment type="caution">
    <text evidence="3">The sequence shown here is derived from an EMBL/GenBank/DDBJ whole genome shotgun (WGS) entry which is preliminary data.</text>
</comment>
<dbReference type="SUPFAM" id="SSF51735">
    <property type="entry name" value="NAD(P)-binding Rossmann-fold domains"/>
    <property type="match status" value="1"/>
</dbReference>
<dbReference type="FunFam" id="3.40.50.720:FF:000084">
    <property type="entry name" value="Short-chain dehydrogenase reductase"/>
    <property type="match status" value="1"/>
</dbReference>
<name>A0A543GC30_9PSEU</name>
<evidence type="ECO:0000256" key="2">
    <source>
        <dbReference type="ARBA" id="ARBA00023002"/>
    </source>
</evidence>
<organism evidence="3 4">
    <name type="scientific">Pseudonocardia cypriaca</name>
    <dbReference type="NCBI Taxonomy" id="882449"/>
    <lineage>
        <taxon>Bacteria</taxon>
        <taxon>Bacillati</taxon>
        <taxon>Actinomycetota</taxon>
        <taxon>Actinomycetes</taxon>
        <taxon>Pseudonocardiales</taxon>
        <taxon>Pseudonocardiaceae</taxon>
        <taxon>Pseudonocardia</taxon>
    </lineage>
</organism>
<accession>A0A543GC30</accession>
<comment type="similarity">
    <text evidence="1">Belongs to the short-chain dehydrogenases/reductases (SDR) family.</text>
</comment>
<dbReference type="PANTHER" id="PTHR42760:SF133">
    <property type="entry name" value="3-OXOACYL-[ACYL-CARRIER-PROTEIN] REDUCTASE"/>
    <property type="match status" value="1"/>
</dbReference>
<sequence>MMRLREGFAVDLQLKDKTALVTGASRGIGLAVVERLVEEGVRVVAAARTETPDMRRTGAHVVPVDLTDPDGPVRLVAAARQELGELDLLVNNVGGGEGDATAGFLDVDDQLWHHAFDLNFFATVKTTRAALPSLIDRRGVVVNISSSGARIPSGGPVAYTTAKAALTALGKALAEEFGPQGVRVNTVSPGPVRTALWEHPDSYGGQLAAKLGVPHDQLLAALPAQAGMLTGRLIEAGEVADLVVQLCSPRAGSVTGADYLIDGGLVKSA</sequence>
<dbReference type="EMBL" id="VFPH01000001">
    <property type="protein sequence ID" value="TQM43628.1"/>
    <property type="molecule type" value="Genomic_DNA"/>
</dbReference>
<reference evidence="3 4" key="1">
    <citation type="submission" date="2019-06" db="EMBL/GenBank/DDBJ databases">
        <title>Sequencing the genomes of 1000 actinobacteria strains.</title>
        <authorList>
            <person name="Klenk H.-P."/>
        </authorList>
    </citation>
    <scope>NUCLEOTIDE SEQUENCE [LARGE SCALE GENOMIC DNA]</scope>
    <source>
        <strain evidence="3 4">DSM 45511</strain>
    </source>
</reference>
<dbReference type="CDD" id="cd05233">
    <property type="entry name" value="SDR_c"/>
    <property type="match status" value="1"/>
</dbReference>
<dbReference type="InterPro" id="IPR002347">
    <property type="entry name" value="SDR_fam"/>
</dbReference>
<dbReference type="InterPro" id="IPR036291">
    <property type="entry name" value="NAD(P)-bd_dom_sf"/>
</dbReference>
<protein>
    <submittedName>
        <fullName evidence="3">NAD(P)-dependent dehydrogenase (Short-subunit alcohol dehydrogenase family)</fullName>
    </submittedName>
</protein>
<gene>
    <name evidence="3" type="ORF">FB388_0976</name>
</gene>
<dbReference type="Proteomes" id="UP000319818">
    <property type="component" value="Unassembled WGS sequence"/>
</dbReference>
<dbReference type="PRINTS" id="PR00081">
    <property type="entry name" value="GDHRDH"/>
</dbReference>
<dbReference type="Gene3D" id="3.40.50.720">
    <property type="entry name" value="NAD(P)-binding Rossmann-like Domain"/>
    <property type="match status" value="1"/>
</dbReference>
<dbReference type="GO" id="GO:0016616">
    <property type="term" value="F:oxidoreductase activity, acting on the CH-OH group of donors, NAD or NADP as acceptor"/>
    <property type="evidence" value="ECO:0007669"/>
    <property type="project" value="TreeGrafter"/>
</dbReference>
<evidence type="ECO:0000313" key="4">
    <source>
        <dbReference type="Proteomes" id="UP000319818"/>
    </source>
</evidence>
<keyword evidence="2" id="KW-0560">Oxidoreductase</keyword>
<dbReference type="Pfam" id="PF13561">
    <property type="entry name" value="adh_short_C2"/>
    <property type="match status" value="1"/>
</dbReference>
<dbReference type="PANTHER" id="PTHR42760">
    <property type="entry name" value="SHORT-CHAIN DEHYDROGENASES/REDUCTASES FAMILY MEMBER"/>
    <property type="match status" value="1"/>
</dbReference>
<dbReference type="AlphaFoldDB" id="A0A543GC30"/>
<evidence type="ECO:0000256" key="1">
    <source>
        <dbReference type="ARBA" id="ARBA00006484"/>
    </source>
</evidence>
<evidence type="ECO:0000313" key="3">
    <source>
        <dbReference type="EMBL" id="TQM43628.1"/>
    </source>
</evidence>
<keyword evidence="4" id="KW-1185">Reference proteome</keyword>
<proteinExistence type="inferred from homology"/>
<dbReference type="PRINTS" id="PR00080">
    <property type="entry name" value="SDRFAMILY"/>
</dbReference>